<proteinExistence type="predicted"/>
<name>A0A8J4X3X7_CLAMG</name>
<keyword evidence="3" id="KW-1185">Reference proteome</keyword>
<dbReference type="EMBL" id="QNUK01000528">
    <property type="protein sequence ID" value="KAF5892083.1"/>
    <property type="molecule type" value="Genomic_DNA"/>
</dbReference>
<feature type="region of interest" description="Disordered" evidence="1">
    <location>
        <begin position="51"/>
        <end position="72"/>
    </location>
</feature>
<evidence type="ECO:0000313" key="2">
    <source>
        <dbReference type="EMBL" id="KAF5892083.1"/>
    </source>
</evidence>
<dbReference type="AlphaFoldDB" id="A0A8J4X3X7"/>
<feature type="non-terminal residue" evidence="2">
    <location>
        <position position="1"/>
    </location>
</feature>
<comment type="caution">
    <text evidence="2">The sequence shown here is derived from an EMBL/GenBank/DDBJ whole genome shotgun (WGS) entry which is preliminary data.</text>
</comment>
<reference evidence="2" key="1">
    <citation type="submission" date="2020-07" db="EMBL/GenBank/DDBJ databases">
        <title>Clarias magur genome sequencing, assembly and annotation.</title>
        <authorList>
            <person name="Kushwaha B."/>
            <person name="Kumar R."/>
            <person name="Das P."/>
            <person name="Joshi C.G."/>
            <person name="Kumar D."/>
            <person name="Nagpure N.S."/>
            <person name="Pandey M."/>
            <person name="Agarwal S."/>
            <person name="Srivastava S."/>
            <person name="Singh M."/>
            <person name="Sahoo L."/>
            <person name="Jayasankar P."/>
            <person name="Meher P.K."/>
            <person name="Koringa P.G."/>
            <person name="Iquebal M.A."/>
            <person name="Das S.P."/>
            <person name="Bit A."/>
            <person name="Patnaik S."/>
            <person name="Patel N."/>
            <person name="Shah T.M."/>
            <person name="Hinsu A."/>
            <person name="Jena J.K."/>
        </authorList>
    </citation>
    <scope>NUCLEOTIDE SEQUENCE</scope>
    <source>
        <strain evidence="2">CIFAMagur01</strain>
        <tissue evidence="2">Testis</tissue>
    </source>
</reference>
<gene>
    <name evidence="2" type="ORF">DAT39_018204</name>
</gene>
<accession>A0A8J4X3X7</accession>
<evidence type="ECO:0000256" key="1">
    <source>
        <dbReference type="SAM" id="MobiDB-lite"/>
    </source>
</evidence>
<organism evidence="2 3">
    <name type="scientific">Clarias magur</name>
    <name type="common">Asian catfish</name>
    <name type="synonym">Macropteronotus magur</name>
    <dbReference type="NCBI Taxonomy" id="1594786"/>
    <lineage>
        <taxon>Eukaryota</taxon>
        <taxon>Metazoa</taxon>
        <taxon>Chordata</taxon>
        <taxon>Craniata</taxon>
        <taxon>Vertebrata</taxon>
        <taxon>Euteleostomi</taxon>
        <taxon>Actinopterygii</taxon>
        <taxon>Neopterygii</taxon>
        <taxon>Teleostei</taxon>
        <taxon>Ostariophysi</taxon>
        <taxon>Siluriformes</taxon>
        <taxon>Clariidae</taxon>
        <taxon>Clarias</taxon>
    </lineage>
</organism>
<protein>
    <submittedName>
        <fullName evidence="2">Uncharacterized protein</fullName>
    </submittedName>
</protein>
<evidence type="ECO:0000313" key="3">
    <source>
        <dbReference type="Proteomes" id="UP000727407"/>
    </source>
</evidence>
<feature type="compositionally biased region" description="Basic and acidic residues" evidence="1">
    <location>
        <begin position="51"/>
        <end position="63"/>
    </location>
</feature>
<feature type="non-terminal residue" evidence="2">
    <location>
        <position position="72"/>
    </location>
</feature>
<sequence>DTDDSEYEYEYVMPTEGYNDYTDYTFAYEYDDNSSTIDYGLYVTPSRGIKHEQSNGIKEEEVHSGMNQINDE</sequence>
<dbReference type="Proteomes" id="UP000727407">
    <property type="component" value="Unassembled WGS sequence"/>
</dbReference>